<dbReference type="CDD" id="cd16343">
    <property type="entry name" value="LMWPTP"/>
    <property type="match status" value="1"/>
</dbReference>
<dbReference type="RefSeq" id="WP_045398728.1">
    <property type="nucleotide sequence ID" value="NZ_BBLD01000014.1"/>
</dbReference>
<protein>
    <recommendedName>
        <fullName evidence="2">protein-tyrosine-phosphatase</fullName>
        <ecNumber evidence="2">3.1.3.48</ecNumber>
    </recommendedName>
</protein>
<keyword evidence="4" id="KW-0904">Protein phosphatase</keyword>
<name>A0ABQ5Y5Z6_9VIBR</name>
<proteinExistence type="inferred from homology"/>
<sequence length="148" mass="16334">MFNNVVVVCIGNICRSPYGEAVLKKMLPGKAISSAGISVDSSRLNGKPANETAIKVASERGVDLTHHKAQQLTKAMCLEADLILAMELKHIGLITDICPTAHGKTMLLSQWVEMTNSINDPHKKSEEMFRHVYDLIDQSCSKWAEKLK</sequence>
<dbReference type="Pfam" id="PF01451">
    <property type="entry name" value="LMWPc"/>
    <property type="match status" value="1"/>
</dbReference>
<dbReference type="EMBL" id="BSOE01000054">
    <property type="protein sequence ID" value="GLR05480.1"/>
    <property type="molecule type" value="Genomic_DNA"/>
</dbReference>
<dbReference type="SMART" id="SM00226">
    <property type="entry name" value="LMWPc"/>
    <property type="match status" value="1"/>
</dbReference>
<dbReference type="EC" id="3.1.3.48" evidence="2"/>
<keyword evidence="8" id="KW-1185">Reference proteome</keyword>
<dbReference type="Gene3D" id="3.40.50.2300">
    <property type="match status" value="1"/>
</dbReference>
<evidence type="ECO:0000259" key="6">
    <source>
        <dbReference type="SMART" id="SM00226"/>
    </source>
</evidence>
<evidence type="ECO:0000256" key="1">
    <source>
        <dbReference type="ARBA" id="ARBA00011063"/>
    </source>
</evidence>
<organism evidence="7 8">
    <name type="scientific">Vibrio hyugaensis</name>
    <dbReference type="NCBI Taxonomy" id="1534743"/>
    <lineage>
        <taxon>Bacteria</taxon>
        <taxon>Pseudomonadati</taxon>
        <taxon>Pseudomonadota</taxon>
        <taxon>Gammaproteobacteria</taxon>
        <taxon>Vibrionales</taxon>
        <taxon>Vibrionaceae</taxon>
        <taxon>Vibrio</taxon>
    </lineage>
</organism>
<feature type="domain" description="Phosphotyrosine protein phosphatase I" evidence="6">
    <location>
        <begin position="3"/>
        <end position="146"/>
    </location>
</feature>
<dbReference type="InterPro" id="IPR023485">
    <property type="entry name" value="Ptyr_pPase"/>
</dbReference>
<dbReference type="InterPro" id="IPR050438">
    <property type="entry name" value="LMW_PTPase"/>
</dbReference>
<evidence type="ECO:0000256" key="5">
    <source>
        <dbReference type="ARBA" id="ARBA00051722"/>
    </source>
</evidence>
<comment type="caution">
    <text evidence="7">The sequence shown here is derived from an EMBL/GenBank/DDBJ whole genome shotgun (WGS) entry which is preliminary data.</text>
</comment>
<evidence type="ECO:0000313" key="7">
    <source>
        <dbReference type="EMBL" id="GLR05480.1"/>
    </source>
</evidence>
<dbReference type="InterPro" id="IPR017867">
    <property type="entry name" value="Tyr_phospatase_low_mol_wt"/>
</dbReference>
<evidence type="ECO:0000256" key="2">
    <source>
        <dbReference type="ARBA" id="ARBA00013064"/>
    </source>
</evidence>
<dbReference type="PRINTS" id="PR00719">
    <property type="entry name" value="LMWPTPASE"/>
</dbReference>
<keyword evidence="3" id="KW-0378">Hydrolase</keyword>
<gene>
    <name evidence="7" type="ORF">GCM10007906_30680</name>
</gene>
<accession>A0ABQ5Y5Z6</accession>
<reference evidence="8" key="1">
    <citation type="journal article" date="2019" name="Int. J. Syst. Evol. Microbiol.">
        <title>The Global Catalogue of Microorganisms (GCM) 10K type strain sequencing project: providing services to taxonomists for standard genome sequencing and annotation.</title>
        <authorList>
            <consortium name="The Broad Institute Genomics Platform"/>
            <consortium name="The Broad Institute Genome Sequencing Center for Infectious Disease"/>
            <person name="Wu L."/>
            <person name="Ma J."/>
        </authorList>
    </citation>
    <scope>NUCLEOTIDE SEQUENCE [LARGE SCALE GENOMIC DNA]</scope>
    <source>
        <strain evidence="8">NBRC 110633</strain>
    </source>
</reference>
<dbReference type="SUPFAM" id="SSF52788">
    <property type="entry name" value="Phosphotyrosine protein phosphatases I"/>
    <property type="match status" value="1"/>
</dbReference>
<comment type="similarity">
    <text evidence="1">Belongs to the low molecular weight phosphotyrosine protein phosphatase family.</text>
</comment>
<evidence type="ECO:0000313" key="8">
    <source>
        <dbReference type="Proteomes" id="UP001156669"/>
    </source>
</evidence>
<dbReference type="Proteomes" id="UP001156669">
    <property type="component" value="Unassembled WGS sequence"/>
</dbReference>
<dbReference type="PANTHER" id="PTHR11717:SF31">
    <property type="entry name" value="LOW MOLECULAR WEIGHT PROTEIN-TYROSINE-PHOSPHATASE ETP-RELATED"/>
    <property type="match status" value="1"/>
</dbReference>
<comment type="catalytic activity">
    <reaction evidence="5">
        <text>O-phospho-L-tyrosyl-[protein] + H2O = L-tyrosyl-[protein] + phosphate</text>
        <dbReference type="Rhea" id="RHEA:10684"/>
        <dbReference type="Rhea" id="RHEA-COMP:10136"/>
        <dbReference type="Rhea" id="RHEA-COMP:20101"/>
        <dbReference type="ChEBI" id="CHEBI:15377"/>
        <dbReference type="ChEBI" id="CHEBI:43474"/>
        <dbReference type="ChEBI" id="CHEBI:46858"/>
        <dbReference type="ChEBI" id="CHEBI:61978"/>
        <dbReference type="EC" id="3.1.3.48"/>
    </reaction>
</comment>
<dbReference type="InterPro" id="IPR036196">
    <property type="entry name" value="Ptyr_pPase_sf"/>
</dbReference>
<dbReference type="PANTHER" id="PTHR11717">
    <property type="entry name" value="LOW MOLECULAR WEIGHT PROTEIN TYROSINE PHOSPHATASE"/>
    <property type="match status" value="1"/>
</dbReference>
<evidence type="ECO:0000256" key="4">
    <source>
        <dbReference type="ARBA" id="ARBA00022912"/>
    </source>
</evidence>
<evidence type="ECO:0000256" key="3">
    <source>
        <dbReference type="ARBA" id="ARBA00022801"/>
    </source>
</evidence>